<dbReference type="EMBL" id="CM016552">
    <property type="protein sequence ID" value="TKW37035.1"/>
    <property type="molecule type" value="Genomic_DNA"/>
</dbReference>
<feature type="chain" id="PRO_5020475411" description="Secreted protein" evidence="2">
    <location>
        <begin position="20"/>
        <end position="66"/>
    </location>
</feature>
<evidence type="ECO:0000256" key="1">
    <source>
        <dbReference type="SAM" id="MobiDB-lite"/>
    </source>
</evidence>
<sequence>MRTTHRNLWLLSSSPAASSAVCSTDNEPALPKETYTTDSAGCRSSQSKHADAASSSGLGRTNGPTG</sequence>
<evidence type="ECO:0000313" key="4">
    <source>
        <dbReference type="Proteomes" id="UP000298652"/>
    </source>
</evidence>
<feature type="signal peptide" evidence="2">
    <location>
        <begin position="1"/>
        <end position="19"/>
    </location>
</feature>
<reference evidence="3" key="1">
    <citation type="submission" date="2019-03" db="EMBL/GenBank/DDBJ databases">
        <title>WGS assembly of Setaria viridis.</title>
        <authorList>
            <person name="Huang P."/>
            <person name="Jenkins J."/>
            <person name="Grimwood J."/>
            <person name="Barry K."/>
            <person name="Healey A."/>
            <person name="Mamidi S."/>
            <person name="Sreedasyam A."/>
            <person name="Shu S."/>
            <person name="Feldman M."/>
            <person name="Wu J."/>
            <person name="Yu Y."/>
            <person name="Chen C."/>
            <person name="Johnson J."/>
            <person name="Rokhsar D."/>
            <person name="Baxter I."/>
            <person name="Schmutz J."/>
            <person name="Brutnell T."/>
            <person name="Kellogg E."/>
        </authorList>
    </citation>
    <scope>NUCLEOTIDE SEQUENCE [LARGE SCALE GENOMIC DNA]</scope>
</reference>
<gene>
    <name evidence="3" type="ORF">SEVIR_1G021250v2</name>
</gene>
<organism evidence="3 4">
    <name type="scientific">Setaria viridis</name>
    <name type="common">Green bristlegrass</name>
    <name type="synonym">Setaria italica subsp. viridis</name>
    <dbReference type="NCBI Taxonomy" id="4556"/>
    <lineage>
        <taxon>Eukaryota</taxon>
        <taxon>Viridiplantae</taxon>
        <taxon>Streptophyta</taxon>
        <taxon>Embryophyta</taxon>
        <taxon>Tracheophyta</taxon>
        <taxon>Spermatophyta</taxon>
        <taxon>Magnoliopsida</taxon>
        <taxon>Liliopsida</taxon>
        <taxon>Poales</taxon>
        <taxon>Poaceae</taxon>
        <taxon>PACMAD clade</taxon>
        <taxon>Panicoideae</taxon>
        <taxon>Panicodae</taxon>
        <taxon>Paniceae</taxon>
        <taxon>Cenchrinae</taxon>
        <taxon>Setaria</taxon>
    </lineage>
</organism>
<accession>A0A4U6W5J7</accession>
<dbReference type="Proteomes" id="UP000298652">
    <property type="component" value="Chromosome 1"/>
</dbReference>
<keyword evidence="4" id="KW-1185">Reference proteome</keyword>
<protein>
    <recommendedName>
        <fullName evidence="5">Secreted protein</fullName>
    </recommendedName>
</protein>
<dbReference type="AlphaFoldDB" id="A0A4U6W5J7"/>
<name>A0A4U6W5J7_SETVI</name>
<evidence type="ECO:0000313" key="3">
    <source>
        <dbReference type="EMBL" id="TKW37035.1"/>
    </source>
</evidence>
<proteinExistence type="predicted"/>
<dbReference type="Gramene" id="TKW37035">
    <property type="protein sequence ID" value="TKW37035"/>
    <property type="gene ID" value="SEVIR_1G021250v2"/>
</dbReference>
<feature type="region of interest" description="Disordered" evidence="1">
    <location>
        <begin position="15"/>
        <end position="66"/>
    </location>
</feature>
<evidence type="ECO:0000256" key="2">
    <source>
        <dbReference type="SAM" id="SignalP"/>
    </source>
</evidence>
<evidence type="ECO:0008006" key="5">
    <source>
        <dbReference type="Google" id="ProtNLM"/>
    </source>
</evidence>
<keyword evidence="2" id="KW-0732">Signal</keyword>
<feature type="compositionally biased region" description="Polar residues" evidence="1">
    <location>
        <begin position="34"/>
        <end position="66"/>
    </location>
</feature>